<proteinExistence type="predicted"/>
<reference evidence="2" key="1">
    <citation type="journal article" date="2022" name="Mol. Ecol. Resour.">
        <title>The genomes of chicory, endive, great burdock and yacon provide insights into Asteraceae palaeo-polyploidization history and plant inulin production.</title>
        <authorList>
            <person name="Fan W."/>
            <person name="Wang S."/>
            <person name="Wang H."/>
            <person name="Wang A."/>
            <person name="Jiang F."/>
            <person name="Liu H."/>
            <person name="Zhao H."/>
            <person name="Xu D."/>
            <person name="Zhang Y."/>
        </authorList>
    </citation>
    <scope>NUCLEOTIDE SEQUENCE [LARGE SCALE GENOMIC DNA]</scope>
    <source>
        <strain evidence="2">cv. Yunnan</strain>
    </source>
</reference>
<sequence length="338" mass="38438">MSDFEAGYITIFLICLISSVLIWNLYKSSGVNSHLPPTPFVLPVIGHLHLLSRLPHQAFHKLSNRHGPVFRLSLGSTPCIVASTPETAKDVFKMHDSAFLDRPINSVVKYLSYEGKGFVFAPYGPFWKFGKKIMVTELLNSKTLDFLYPVREDERNRLIKLISQKAKEGKSVNLEVKLLKLTSNVISRMFMSKRCSEEEGEAEDIIKIIADSAKIIEEFNITDHIWFYLQGLGKRSKDIHRRYDALVERITREHEEARKQKRGEMKDLLNILLDISENENMEIKLTRENIKAILQWKAGKNGDLATVDMEEGVGATLPRANPLVCVPVARLDPIPLPV</sequence>
<comment type="caution">
    <text evidence="1">The sequence shown here is derived from an EMBL/GenBank/DDBJ whole genome shotgun (WGS) entry which is preliminary data.</text>
</comment>
<gene>
    <name evidence="1" type="ORF">L1987_50987</name>
</gene>
<accession>A0ACB9EP45</accession>
<evidence type="ECO:0000313" key="2">
    <source>
        <dbReference type="Proteomes" id="UP001056120"/>
    </source>
</evidence>
<protein>
    <submittedName>
        <fullName evidence="1">Uncharacterized protein</fullName>
    </submittedName>
</protein>
<dbReference type="Proteomes" id="UP001056120">
    <property type="component" value="Linkage Group LG17"/>
</dbReference>
<name>A0ACB9EP45_9ASTR</name>
<reference evidence="1 2" key="2">
    <citation type="journal article" date="2022" name="Mol. Ecol. Resour.">
        <title>The genomes of chicory, endive, great burdock and yacon provide insights into Asteraceae paleo-polyploidization history and plant inulin production.</title>
        <authorList>
            <person name="Fan W."/>
            <person name="Wang S."/>
            <person name="Wang H."/>
            <person name="Wang A."/>
            <person name="Jiang F."/>
            <person name="Liu H."/>
            <person name="Zhao H."/>
            <person name="Xu D."/>
            <person name="Zhang Y."/>
        </authorList>
    </citation>
    <scope>NUCLEOTIDE SEQUENCE [LARGE SCALE GENOMIC DNA]</scope>
    <source>
        <strain evidence="2">cv. Yunnan</strain>
        <tissue evidence="1">Leaves</tissue>
    </source>
</reference>
<evidence type="ECO:0000313" key="1">
    <source>
        <dbReference type="EMBL" id="KAI3760590.1"/>
    </source>
</evidence>
<dbReference type="EMBL" id="CM042034">
    <property type="protein sequence ID" value="KAI3760590.1"/>
    <property type="molecule type" value="Genomic_DNA"/>
</dbReference>
<keyword evidence="2" id="KW-1185">Reference proteome</keyword>
<organism evidence="1 2">
    <name type="scientific">Smallanthus sonchifolius</name>
    <dbReference type="NCBI Taxonomy" id="185202"/>
    <lineage>
        <taxon>Eukaryota</taxon>
        <taxon>Viridiplantae</taxon>
        <taxon>Streptophyta</taxon>
        <taxon>Embryophyta</taxon>
        <taxon>Tracheophyta</taxon>
        <taxon>Spermatophyta</taxon>
        <taxon>Magnoliopsida</taxon>
        <taxon>eudicotyledons</taxon>
        <taxon>Gunneridae</taxon>
        <taxon>Pentapetalae</taxon>
        <taxon>asterids</taxon>
        <taxon>campanulids</taxon>
        <taxon>Asterales</taxon>
        <taxon>Asteraceae</taxon>
        <taxon>Asteroideae</taxon>
        <taxon>Heliantheae alliance</taxon>
        <taxon>Millerieae</taxon>
        <taxon>Smallanthus</taxon>
    </lineage>
</organism>